<keyword evidence="2" id="KW-0732">Signal</keyword>
<gene>
    <name evidence="3" type="ORF">H7J73_22195</name>
</gene>
<dbReference type="RefSeq" id="WP_264069878.1">
    <property type="nucleotide sequence ID" value="NZ_JACKTY010000033.1"/>
</dbReference>
<proteinExistence type="predicted"/>
<evidence type="ECO:0000313" key="4">
    <source>
        <dbReference type="Proteomes" id="UP001526201"/>
    </source>
</evidence>
<dbReference type="Proteomes" id="UP001526201">
    <property type="component" value="Unassembled WGS sequence"/>
</dbReference>
<comment type="caution">
    <text evidence="3">The sequence shown here is derived from an EMBL/GenBank/DDBJ whole genome shotgun (WGS) entry which is preliminary data.</text>
</comment>
<protein>
    <submittedName>
        <fullName evidence="3">Uncharacterized protein</fullName>
    </submittedName>
</protein>
<feature type="region of interest" description="Disordered" evidence="1">
    <location>
        <begin position="33"/>
        <end position="118"/>
    </location>
</feature>
<dbReference type="PROSITE" id="PS51257">
    <property type="entry name" value="PROKAR_LIPOPROTEIN"/>
    <property type="match status" value="1"/>
</dbReference>
<feature type="chain" id="PRO_5046468021" evidence="2">
    <location>
        <begin position="27"/>
        <end position="118"/>
    </location>
</feature>
<organism evidence="3 4">
    <name type="scientific">Mycolicibacterium komossense</name>
    <dbReference type="NCBI Taxonomy" id="1779"/>
    <lineage>
        <taxon>Bacteria</taxon>
        <taxon>Bacillati</taxon>
        <taxon>Actinomycetota</taxon>
        <taxon>Actinomycetes</taxon>
        <taxon>Mycobacteriales</taxon>
        <taxon>Mycobacteriaceae</taxon>
        <taxon>Mycolicibacterium</taxon>
    </lineage>
</organism>
<evidence type="ECO:0000313" key="3">
    <source>
        <dbReference type="EMBL" id="MCV7228730.1"/>
    </source>
</evidence>
<feature type="compositionally biased region" description="Low complexity" evidence="1">
    <location>
        <begin position="79"/>
        <end position="88"/>
    </location>
</feature>
<evidence type="ECO:0000256" key="1">
    <source>
        <dbReference type="SAM" id="MobiDB-lite"/>
    </source>
</evidence>
<name>A0ABT3CGW1_9MYCO</name>
<sequence length="118" mass="11248">MTWRWMVSVLVAAACFALLPAGLARADCTVAGDFGAGSGCPPPGGSSDSGGGDSWPPTAVDWPPGADSGSDGGSGGGAAASPSTAPTPIVLPLGQEAPATSISETPTPIVPVGAPPLH</sequence>
<dbReference type="EMBL" id="JACKTY010000033">
    <property type="protein sequence ID" value="MCV7228730.1"/>
    <property type="molecule type" value="Genomic_DNA"/>
</dbReference>
<keyword evidence="4" id="KW-1185">Reference proteome</keyword>
<feature type="signal peptide" evidence="2">
    <location>
        <begin position="1"/>
        <end position="26"/>
    </location>
</feature>
<reference evidence="3 4" key="1">
    <citation type="journal article" date="2022" name="BMC Genomics">
        <title>Comparative genome analysis of mycobacteria focusing on tRNA and non-coding RNA.</title>
        <authorList>
            <person name="Behra P.R.K."/>
            <person name="Pettersson B.M.F."/>
            <person name="Ramesh M."/>
            <person name="Das S."/>
            <person name="Dasgupta S."/>
            <person name="Kirsebom L.A."/>
        </authorList>
    </citation>
    <scope>NUCLEOTIDE SEQUENCE [LARGE SCALE GENOMIC DNA]</scope>
    <source>
        <strain evidence="3 4">DSM 44078</strain>
    </source>
</reference>
<evidence type="ECO:0000256" key="2">
    <source>
        <dbReference type="SAM" id="SignalP"/>
    </source>
</evidence>
<accession>A0ABT3CGW1</accession>